<protein>
    <submittedName>
        <fullName evidence="1">Uncharacterized protein</fullName>
    </submittedName>
</protein>
<evidence type="ECO:0000313" key="2">
    <source>
        <dbReference type="Proteomes" id="UP001148629"/>
    </source>
</evidence>
<reference evidence="1" key="1">
    <citation type="submission" date="2022-08" db="EMBL/GenBank/DDBJ databases">
        <title>Genome Sequence of Fusarium decemcellulare.</title>
        <authorList>
            <person name="Buettner E."/>
        </authorList>
    </citation>
    <scope>NUCLEOTIDE SEQUENCE</scope>
    <source>
        <strain evidence="1">Babe19</strain>
    </source>
</reference>
<dbReference type="Proteomes" id="UP001148629">
    <property type="component" value="Unassembled WGS sequence"/>
</dbReference>
<proteinExistence type="predicted"/>
<gene>
    <name evidence="1" type="ORF">NM208_g14695</name>
</gene>
<sequence length="87" mass="9623">MATPYSSGDASSTRSSASSASTTDPVLRNTLRYTISARDRVEKTLQPPKGGDDYNARTVRHALRVFVTTWLGMKGWDVVAKRMSKEE</sequence>
<name>A0ACC1RFT2_9HYPO</name>
<dbReference type="EMBL" id="JANRMS010003565">
    <property type="protein sequence ID" value="KAJ3517496.1"/>
    <property type="molecule type" value="Genomic_DNA"/>
</dbReference>
<organism evidence="1 2">
    <name type="scientific">Fusarium decemcellulare</name>
    <dbReference type="NCBI Taxonomy" id="57161"/>
    <lineage>
        <taxon>Eukaryota</taxon>
        <taxon>Fungi</taxon>
        <taxon>Dikarya</taxon>
        <taxon>Ascomycota</taxon>
        <taxon>Pezizomycotina</taxon>
        <taxon>Sordariomycetes</taxon>
        <taxon>Hypocreomycetidae</taxon>
        <taxon>Hypocreales</taxon>
        <taxon>Nectriaceae</taxon>
        <taxon>Fusarium</taxon>
        <taxon>Fusarium decemcellulare species complex</taxon>
    </lineage>
</organism>
<keyword evidence="2" id="KW-1185">Reference proteome</keyword>
<evidence type="ECO:0000313" key="1">
    <source>
        <dbReference type="EMBL" id="KAJ3517496.1"/>
    </source>
</evidence>
<accession>A0ACC1RFT2</accession>
<comment type="caution">
    <text evidence="1">The sequence shown here is derived from an EMBL/GenBank/DDBJ whole genome shotgun (WGS) entry which is preliminary data.</text>
</comment>